<evidence type="ECO:0000256" key="3">
    <source>
        <dbReference type="ARBA" id="ARBA00022741"/>
    </source>
</evidence>
<evidence type="ECO:0000259" key="9">
    <source>
        <dbReference type="Pfam" id="PF01225"/>
    </source>
</evidence>
<dbReference type="InterPro" id="IPR000713">
    <property type="entry name" value="Mur_ligase_N"/>
</dbReference>
<dbReference type="PANTHER" id="PTHR43445:SF3">
    <property type="entry name" value="UDP-N-ACETYLMURAMATE--L-ALANINE LIGASE"/>
    <property type="match status" value="1"/>
</dbReference>
<feature type="domain" description="Mur ligase central" evidence="11">
    <location>
        <begin position="124"/>
        <end position="307"/>
    </location>
</feature>
<keyword evidence="5" id="KW-0133">Cell shape</keyword>
<dbReference type="InterPro" id="IPR050061">
    <property type="entry name" value="MurCDEF_pg_biosynth"/>
</dbReference>
<dbReference type="Gene3D" id="3.40.1190.10">
    <property type="entry name" value="Mur-like, catalytic domain"/>
    <property type="match status" value="1"/>
</dbReference>
<keyword evidence="3" id="KW-0547">Nucleotide-binding</keyword>
<accession>A0ABN6C8I8</accession>
<evidence type="ECO:0000313" key="12">
    <source>
        <dbReference type="EMBL" id="BCJ41710.1"/>
    </source>
</evidence>
<organism evidence="12 13">
    <name type="scientific">Actinoplanes ianthinogenes</name>
    <dbReference type="NCBI Taxonomy" id="122358"/>
    <lineage>
        <taxon>Bacteria</taxon>
        <taxon>Bacillati</taxon>
        <taxon>Actinomycetota</taxon>
        <taxon>Actinomycetes</taxon>
        <taxon>Micromonosporales</taxon>
        <taxon>Micromonosporaceae</taxon>
        <taxon>Actinoplanes</taxon>
    </lineage>
</organism>
<dbReference type="PANTHER" id="PTHR43445">
    <property type="entry name" value="UDP-N-ACETYLMURAMATE--L-ALANINE LIGASE-RELATED"/>
    <property type="match status" value="1"/>
</dbReference>
<dbReference type="Pfam" id="PF02875">
    <property type="entry name" value="Mur_ligase_C"/>
    <property type="match status" value="1"/>
</dbReference>
<keyword evidence="6" id="KW-0573">Peptidoglycan synthesis</keyword>
<dbReference type="Pfam" id="PF08245">
    <property type="entry name" value="Mur_ligase_M"/>
    <property type="match status" value="1"/>
</dbReference>
<dbReference type="Proteomes" id="UP000676967">
    <property type="component" value="Chromosome"/>
</dbReference>
<evidence type="ECO:0000256" key="7">
    <source>
        <dbReference type="ARBA" id="ARBA00023306"/>
    </source>
</evidence>
<keyword evidence="13" id="KW-1185">Reference proteome</keyword>
<reference evidence="12 13" key="1">
    <citation type="submission" date="2020-08" db="EMBL/GenBank/DDBJ databases">
        <title>Whole genome shotgun sequence of Actinoplanes ianthinogenes NBRC 13996.</title>
        <authorList>
            <person name="Komaki H."/>
            <person name="Tamura T."/>
        </authorList>
    </citation>
    <scope>NUCLEOTIDE SEQUENCE [LARGE SCALE GENOMIC DNA]</scope>
    <source>
        <strain evidence="12 13">NBRC 13996</strain>
    </source>
</reference>
<feature type="domain" description="Mur ligase C-terminal" evidence="10">
    <location>
        <begin position="330"/>
        <end position="458"/>
    </location>
</feature>
<name>A0ABN6C8I8_9ACTN</name>
<gene>
    <name evidence="12" type="primary">murC_1</name>
    <name evidence="12" type="ORF">Aiant_23670</name>
</gene>
<evidence type="ECO:0000313" key="13">
    <source>
        <dbReference type="Proteomes" id="UP000676967"/>
    </source>
</evidence>
<dbReference type="RefSeq" id="WP_189333184.1">
    <property type="nucleotide sequence ID" value="NZ_AP023356.1"/>
</dbReference>
<evidence type="ECO:0000256" key="2">
    <source>
        <dbReference type="ARBA" id="ARBA00022618"/>
    </source>
</evidence>
<dbReference type="GO" id="GO:0016874">
    <property type="term" value="F:ligase activity"/>
    <property type="evidence" value="ECO:0007669"/>
    <property type="project" value="UniProtKB-KW"/>
</dbReference>
<dbReference type="Gene3D" id="3.40.50.720">
    <property type="entry name" value="NAD(P)-binding Rossmann-like Domain"/>
    <property type="match status" value="1"/>
</dbReference>
<dbReference type="InterPro" id="IPR013221">
    <property type="entry name" value="Mur_ligase_cen"/>
</dbReference>
<keyword evidence="8" id="KW-0961">Cell wall biogenesis/degradation</keyword>
<protein>
    <submittedName>
        <fullName evidence="12">UDP-N-acetylmuramate--L-alanine ligase</fullName>
    </submittedName>
</protein>
<proteinExistence type="predicted"/>
<evidence type="ECO:0000259" key="10">
    <source>
        <dbReference type="Pfam" id="PF02875"/>
    </source>
</evidence>
<dbReference type="SUPFAM" id="SSF53623">
    <property type="entry name" value="MurD-like peptide ligases, catalytic domain"/>
    <property type="match status" value="1"/>
</dbReference>
<sequence>MGDTVTGNPTSHPYTGPIDLTRPHFVGIGGLAMSGLAKLCAERGSEVTGTDSADSERLEALRALGCKVTVGHSAEAVVGASCVVYTTAAAQAADVAAARDAGIPIVHRAQVLQEIVGDRRLIAVTGSHGKSTTTGVLATALTALNEDPTYLIGADLNEPGSGARTGKGDLFVVEADESDRSFHFLTPAVVVVTNIEHDHPENYTSLDDVLSAYVTFALRLRHQGVLVVNADSPVTERLVKQVRRARPDVQVVTFGKDKSSVVQLTRIKVLGWNATAQVDLQNGEPVALRLKTPSREHLHDAVAALAVLVQLGANSVEAAEAINTFAEMPRRFARYGKAGGVTVVDCFSDHHNEIAADLRAARSIAGSRKVIAVFQPTGFARVKAFGKEMGAALADGADVVILLDIRGYVPEEGVSSVLVGDSVVMNDSQVRYASEGGPVDLVAAHAHPGDVVVLMGTGDVTDLAEPILATLEVNAGHSVR</sequence>
<evidence type="ECO:0000256" key="5">
    <source>
        <dbReference type="ARBA" id="ARBA00022960"/>
    </source>
</evidence>
<dbReference type="InterPro" id="IPR004101">
    <property type="entry name" value="Mur_ligase_C"/>
</dbReference>
<evidence type="ECO:0000259" key="11">
    <source>
        <dbReference type="Pfam" id="PF08245"/>
    </source>
</evidence>
<dbReference type="EMBL" id="AP023356">
    <property type="protein sequence ID" value="BCJ41710.1"/>
    <property type="molecule type" value="Genomic_DNA"/>
</dbReference>
<dbReference type="SUPFAM" id="SSF51984">
    <property type="entry name" value="MurCD N-terminal domain"/>
    <property type="match status" value="1"/>
</dbReference>
<dbReference type="Gene3D" id="3.90.190.20">
    <property type="entry name" value="Mur ligase, C-terminal domain"/>
    <property type="match status" value="1"/>
</dbReference>
<dbReference type="InterPro" id="IPR036565">
    <property type="entry name" value="Mur-like_cat_sf"/>
</dbReference>
<keyword evidence="4" id="KW-0067">ATP-binding</keyword>
<dbReference type="SUPFAM" id="SSF53244">
    <property type="entry name" value="MurD-like peptide ligases, peptide-binding domain"/>
    <property type="match status" value="1"/>
</dbReference>
<dbReference type="InterPro" id="IPR036615">
    <property type="entry name" value="Mur_ligase_C_dom_sf"/>
</dbReference>
<evidence type="ECO:0000256" key="8">
    <source>
        <dbReference type="ARBA" id="ARBA00023316"/>
    </source>
</evidence>
<evidence type="ECO:0000256" key="6">
    <source>
        <dbReference type="ARBA" id="ARBA00022984"/>
    </source>
</evidence>
<keyword evidence="7" id="KW-0131">Cell cycle</keyword>
<keyword evidence="1 12" id="KW-0436">Ligase</keyword>
<evidence type="ECO:0000256" key="4">
    <source>
        <dbReference type="ARBA" id="ARBA00022840"/>
    </source>
</evidence>
<keyword evidence="2" id="KW-0132">Cell division</keyword>
<dbReference type="Pfam" id="PF01225">
    <property type="entry name" value="Mur_ligase"/>
    <property type="match status" value="1"/>
</dbReference>
<feature type="domain" description="Mur ligase N-terminal catalytic" evidence="9">
    <location>
        <begin position="24"/>
        <end position="118"/>
    </location>
</feature>
<evidence type="ECO:0000256" key="1">
    <source>
        <dbReference type="ARBA" id="ARBA00022598"/>
    </source>
</evidence>